<accession>A0A2T9Z6S8</accession>
<evidence type="ECO:0000256" key="2">
    <source>
        <dbReference type="ARBA" id="ARBA00005726"/>
    </source>
</evidence>
<proteinExistence type="inferred from homology"/>
<dbReference type="GO" id="GO:0003723">
    <property type="term" value="F:RNA binding"/>
    <property type="evidence" value="ECO:0007669"/>
    <property type="project" value="TreeGrafter"/>
</dbReference>
<keyword evidence="8" id="KW-1185">Reference proteome</keyword>
<name>A0A2T9Z6S8_9FUNG</name>
<dbReference type="Proteomes" id="UP000245609">
    <property type="component" value="Unassembled WGS sequence"/>
</dbReference>
<keyword evidence="3" id="KW-0678">Repressor</keyword>
<dbReference type="PANTHER" id="PTHR12144:SF0">
    <property type="entry name" value="NEGATIVE ELONGATION FACTOR C_D"/>
    <property type="match status" value="1"/>
</dbReference>
<comment type="subcellular location">
    <subcellularLocation>
        <location evidence="1">Nucleus</location>
    </subcellularLocation>
</comment>
<reference evidence="7 8" key="1">
    <citation type="journal article" date="2018" name="MBio">
        <title>Comparative Genomics Reveals the Core Gene Toolbox for the Fungus-Insect Symbiosis.</title>
        <authorList>
            <person name="Wang Y."/>
            <person name="Stata M."/>
            <person name="Wang W."/>
            <person name="Stajich J.E."/>
            <person name="White M.M."/>
            <person name="Moncalvo J.M."/>
        </authorList>
    </citation>
    <scope>NUCLEOTIDE SEQUENCE [LARGE SCALE GENOMIC DNA]</scope>
    <source>
        <strain evidence="7 8">SC-DP-2</strain>
    </source>
</reference>
<keyword evidence="6" id="KW-0539">Nucleus</keyword>
<dbReference type="Pfam" id="PF04858">
    <property type="entry name" value="TH1"/>
    <property type="match status" value="1"/>
</dbReference>
<evidence type="ECO:0000256" key="3">
    <source>
        <dbReference type="ARBA" id="ARBA00022491"/>
    </source>
</evidence>
<protein>
    <submittedName>
        <fullName evidence="7">Uncharacterized protein</fullName>
    </submittedName>
</protein>
<comment type="caution">
    <text evidence="7">The sequence shown here is derived from an EMBL/GenBank/DDBJ whole genome shotgun (WGS) entry which is preliminary data.</text>
</comment>
<dbReference type="GO" id="GO:0032021">
    <property type="term" value="C:NELF complex"/>
    <property type="evidence" value="ECO:0007669"/>
    <property type="project" value="TreeGrafter"/>
</dbReference>
<dbReference type="OrthoDB" id="511287at2759"/>
<comment type="similarity">
    <text evidence="2">Belongs to the NELF-D family.</text>
</comment>
<evidence type="ECO:0000256" key="1">
    <source>
        <dbReference type="ARBA" id="ARBA00004123"/>
    </source>
</evidence>
<dbReference type="PANTHER" id="PTHR12144">
    <property type="entry name" value="NEGATIVE ELONGATION FACTOR D"/>
    <property type="match status" value="1"/>
</dbReference>
<dbReference type="AlphaFoldDB" id="A0A2T9Z6S8"/>
<evidence type="ECO:0000256" key="5">
    <source>
        <dbReference type="ARBA" id="ARBA00023163"/>
    </source>
</evidence>
<evidence type="ECO:0000313" key="8">
    <source>
        <dbReference type="Proteomes" id="UP000245609"/>
    </source>
</evidence>
<dbReference type="EMBL" id="MBFS01002154">
    <property type="protein sequence ID" value="PVV00252.1"/>
    <property type="molecule type" value="Genomic_DNA"/>
</dbReference>
<evidence type="ECO:0000256" key="6">
    <source>
        <dbReference type="ARBA" id="ARBA00023242"/>
    </source>
</evidence>
<dbReference type="GO" id="GO:0034244">
    <property type="term" value="P:negative regulation of transcription elongation by RNA polymerase II"/>
    <property type="evidence" value="ECO:0007669"/>
    <property type="project" value="TreeGrafter"/>
</dbReference>
<keyword evidence="5" id="KW-0804">Transcription</keyword>
<evidence type="ECO:0000313" key="7">
    <source>
        <dbReference type="EMBL" id="PVV00252.1"/>
    </source>
</evidence>
<dbReference type="InterPro" id="IPR006942">
    <property type="entry name" value="TH1"/>
</dbReference>
<gene>
    <name evidence="7" type="ORF">BB560_005373</name>
</gene>
<dbReference type="STRING" id="133381.A0A2T9Z6S8"/>
<sequence length="528" mass="59078">MDSQEKDLQEQALIKCSLDDAVMDKETAVAAKEYITNSGAPFNLLRALVDGYKGFAPTTNQLASDFDSTFNTDSRPILYNAIKQSLATLVEKEKTSQIFDSMDGLDSQPFKKLKLDIEGNLESASVEKQKETQDLTPADQDISLDQTHINDLLSEKELCDIVCELAVQYPKSKLLSRISGAAMNKGLVPEPRSVVGASSNPDMFYEMVISAVERLTSSITGSEPESRTVANTNKVSADDSNISDLVDDLWNIVGFREHTYFLAMYILHEARKLGGERAYPIQRIIEELENRVYKQFDRPIVATHIKILLEGLPIDGNNPISLALTSILQSERASPGDVVTLYKVYHDSKEPPPTKILRDTVLIELLLKEVFWFLSDDKEKVPLQPDLQKKYLWLVAHGTTFADKHDKYLLAKTNFLSVLKASNGNSVNEESDGIEVDVDSQIEELKGVLVENREKIINMLEQACKELVPVNIMINFNKKVAWLLEASKVPIVAMLIIEWARAMLTANNYSIHAATITADGVWSVFRNF</sequence>
<keyword evidence="4" id="KW-0805">Transcription regulation</keyword>
<organism evidence="7 8">
    <name type="scientific">Smittium megazygosporum</name>
    <dbReference type="NCBI Taxonomy" id="133381"/>
    <lineage>
        <taxon>Eukaryota</taxon>
        <taxon>Fungi</taxon>
        <taxon>Fungi incertae sedis</taxon>
        <taxon>Zoopagomycota</taxon>
        <taxon>Kickxellomycotina</taxon>
        <taxon>Harpellomycetes</taxon>
        <taxon>Harpellales</taxon>
        <taxon>Legeriomycetaceae</taxon>
        <taxon>Smittium</taxon>
    </lineage>
</organism>
<evidence type="ECO:0000256" key="4">
    <source>
        <dbReference type="ARBA" id="ARBA00023015"/>
    </source>
</evidence>